<dbReference type="InterPro" id="IPR036390">
    <property type="entry name" value="WH_DNA-bd_sf"/>
</dbReference>
<evidence type="ECO:0000313" key="3">
    <source>
        <dbReference type="Proteomes" id="UP000185628"/>
    </source>
</evidence>
<name>A0A1Q5Q087_9ACTO</name>
<feature type="domain" description="HTH marR-type" evidence="1">
    <location>
        <begin position="11"/>
        <end position="147"/>
    </location>
</feature>
<dbReference type="GO" id="GO:0006950">
    <property type="term" value="P:response to stress"/>
    <property type="evidence" value="ECO:0007669"/>
    <property type="project" value="TreeGrafter"/>
</dbReference>
<sequence length="149" mass="16192">MPPSSPASSAHWQAWRAYFETTALLEARLEASLKSTAGLTLADYNILLALSEADGAQLRLGELADRVVFSPSRLTYRIRELQRRGLIERIADATDGRGASARLTAAGSTAFRDAARIHARDVTSAMLAELSDDEAAALYRVFTRVRAAL</sequence>
<evidence type="ECO:0000313" key="2">
    <source>
        <dbReference type="EMBL" id="OKL53109.1"/>
    </source>
</evidence>
<protein>
    <recommendedName>
        <fullName evidence="1">HTH marR-type domain-containing protein</fullName>
    </recommendedName>
</protein>
<dbReference type="Proteomes" id="UP000185628">
    <property type="component" value="Unassembled WGS sequence"/>
</dbReference>
<dbReference type="OrthoDB" id="8635520at2"/>
<accession>A0A1Q5Q087</accession>
<dbReference type="SUPFAM" id="SSF46785">
    <property type="entry name" value="Winged helix' DNA-binding domain"/>
    <property type="match status" value="1"/>
</dbReference>
<keyword evidence="3" id="KW-1185">Reference proteome</keyword>
<dbReference type="SMART" id="SM00347">
    <property type="entry name" value="HTH_MARR"/>
    <property type="match status" value="1"/>
</dbReference>
<dbReference type="Pfam" id="PF12802">
    <property type="entry name" value="MarR_2"/>
    <property type="match status" value="1"/>
</dbReference>
<dbReference type="EMBL" id="MQVR01000087">
    <property type="protein sequence ID" value="OKL53109.1"/>
    <property type="molecule type" value="Genomic_DNA"/>
</dbReference>
<dbReference type="GO" id="GO:0003700">
    <property type="term" value="F:DNA-binding transcription factor activity"/>
    <property type="evidence" value="ECO:0007669"/>
    <property type="project" value="InterPro"/>
</dbReference>
<dbReference type="RefSeq" id="WP_073717420.1">
    <property type="nucleotide sequence ID" value="NZ_MQVR01000087.1"/>
</dbReference>
<evidence type="ECO:0000259" key="1">
    <source>
        <dbReference type="PROSITE" id="PS50995"/>
    </source>
</evidence>
<dbReference type="PANTHER" id="PTHR33164:SF43">
    <property type="entry name" value="HTH-TYPE TRANSCRIPTIONAL REPRESSOR YETL"/>
    <property type="match status" value="1"/>
</dbReference>
<gene>
    <name evidence="2" type="ORF">BSZ39_11230</name>
</gene>
<dbReference type="PROSITE" id="PS50995">
    <property type="entry name" value="HTH_MARR_2"/>
    <property type="match status" value="1"/>
</dbReference>
<dbReference type="InterPro" id="IPR036388">
    <property type="entry name" value="WH-like_DNA-bd_sf"/>
</dbReference>
<dbReference type="Gene3D" id="1.10.10.10">
    <property type="entry name" value="Winged helix-like DNA-binding domain superfamily/Winged helix DNA-binding domain"/>
    <property type="match status" value="1"/>
</dbReference>
<dbReference type="AlphaFoldDB" id="A0A1Q5Q087"/>
<dbReference type="InterPro" id="IPR000835">
    <property type="entry name" value="HTH_MarR-typ"/>
</dbReference>
<organism evidence="2 3">
    <name type="scientific">Bowdeniella nasicola</name>
    <dbReference type="NCBI Taxonomy" id="208480"/>
    <lineage>
        <taxon>Bacteria</taxon>
        <taxon>Bacillati</taxon>
        <taxon>Actinomycetota</taxon>
        <taxon>Actinomycetes</taxon>
        <taxon>Actinomycetales</taxon>
        <taxon>Actinomycetaceae</taxon>
        <taxon>Bowdeniella</taxon>
    </lineage>
</organism>
<proteinExistence type="predicted"/>
<dbReference type="PANTHER" id="PTHR33164">
    <property type="entry name" value="TRANSCRIPTIONAL REGULATOR, MARR FAMILY"/>
    <property type="match status" value="1"/>
</dbReference>
<reference evidence="3" key="1">
    <citation type="submission" date="2016-12" db="EMBL/GenBank/DDBJ databases">
        <authorList>
            <person name="Meng X."/>
        </authorList>
    </citation>
    <scope>NUCLEOTIDE SEQUENCE [LARGE SCALE GENOMIC DNA]</scope>
    <source>
        <strain evidence="3">DSM 19116</strain>
    </source>
</reference>
<dbReference type="InterPro" id="IPR039422">
    <property type="entry name" value="MarR/SlyA-like"/>
</dbReference>
<comment type="caution">
    <text evidence="2">The sequence shown here is derived from an EMBL/GenBank/DDBJ whole genome shotgun (WGS) entry which is preliminary data.</text>
</comment>